<protein>
    <recommendedName>
        <fullName evidence="4">Orphan protein</fullName>
    </recommendedName>
</protein>
<proteinExistence type="predicted"/>
<feature type="chain" id="PRO_5046411508" description="Orphan protein" evidence="1">
    <location>
        <begin position="24"/>
        <end position="125"/>
    </location>
</feature>
<evidence type="ECO:0008006" key="4">
    <source>
        <dbReference type="Google" id="ProtNLM"/>
    </source>
</evidence>
<keyword evidence="1" id="KW-0732">Signal</keyword>
<dbReference type="Proteomes" id="UP000016534">
    <property type="component" value="Unassembled WGS sequence"/>
</dbReference>
<evidence type="ECO:0000313" key="3">
    <source>
        <dbReference type="Proteomes" id="UP000016534"/>
    </source>
</evidence>
<keyword evidence="3" id="KW-1185">Reference proteome</keyword>
<name>A0ABN0NJJ0_9GAMM</name>
<organism evidence="2 3">
    <name type="scientific">Pseudoalteromonas undina</name>
    <dbReference type="NCBI Taxonomy" id="43660"/>
    <lineage>
        <taxon>Bacteria</taxon>
        <taxon>Pseudomonadati</taxon>
        <taxon>Pseudomonadota</taxon>
        <taxon>Gammaproteobacteria</taxon>
        <taxon>Alteromonadales</taxon>
        <taxon>Pseudoalteromonadaceae</taxon>
        <taxon>Pseudoalteromonas</taxon>
    </lineage>
</organism>
<sequence length="125" mass="13669">MKYTTLAAAALLIIGGSYLSAKATLFDSSDNITVETYSDIFFKLESSPVNIDEIITGASQFANSLCDESIYQEVIGESVNSCKQKFKQSQAQCADFITKNSQAMYTDKVAITLVSEKFINCMTNS</sequence>
<feature type="signal peptide" evidence="1">
    <location>
        <begin position="1"/>
        <end position="23"/>
    </location>
</feature>
<dbReference type="EMBL" id="AHCF02000017">
    <property type="protein sequence ID" value="ERG61418.1"/>
    <property type="molecule type" value="Genomic_DNA"/>
</dbReference>
<gene>
    <name evidence="2" type="ORF">PUND_09909</name>
</gene>
<reference evidence="2" key="2">
    <citation type="submission" date="2013-04" db="EMBL/GenBank/DDBJ databases">
        <title>Genome sequence of Pseudoalteromonas undina.</title>
        <authorList>
            <person name="Xie B.-B."/>
            <person name="Rong J.-C."/>
            <person name="Qin Q.-L."/>
            <person name="Shu Y.-L."/>
            <person name="Zhang Y.-Z."/>
        </authorList>
    </citation>
    <scope>NUCLEOTIDE SEQUENCE</scope>
    <source>
        <strain evidence="2">NCIMB 2128</strain>
    </source>
</reference>
<reference evidence="2" key="1">
    <citation type="journal article" date="2012" name="J. Bacteriol.">
        <title>Genome sequences of type strains of seven species of the marine bacterium Pseudoalteromonas.</title>
        <authorList>
            <person name="Xie B.B."/>
            <person name="Shu Y.L."/>
            <person name="Qin Q.L."/>
            <person name="Rong J.C."/>
            <person name="Zhang X.Y."/>
            <person name="Chen X.L."/>
            <person name="Shi M."/>
            <person name="He H.L."/>
            <person name="Zhou B.C."/>
            <person name="Zhang Y.Z."/>
        </authorList>
    </citation>
    <scope>NUCLEOTIDE SEQUENCE [LARGE SCALE GENOMIC DNA]</scope>
    <source>
        <strain evidence="2">NCIMB 2128</strain>
    </source>
</reference>
<comment type="caution">
    <text evidence="2">The sequence shown here is derived from an EMBL/GenBank/DDBJ whole genome shotgun (WGS) entry which is preliminary data.</text>
</comment>
<evidence type="ECO:0000313" key="2">
    <source>
        <dbReference type="EMBL" id="ERG61418.1"/>
    </source>
</evidence>
<evidence type="ECO:0000256" key="1">
    <source>
        <dbReference type="SAM" id="SignalP"/>
    </source>
</evidence>
<accession>A0ABN0NJJ0</accession>